<keyword evidence="8" id="KW-1185">Reference proteome</keyword>
<dbReference type="EMBL" id="OU898277">
    <property type="protein sequence ID" value="CAG9830381.1"/>
    <property type="molecule type" value="Genomic_DNA"/>
</dbReference>
<accession>A0A9N9SRS8</accession>
<protein>
    <recommendedName>
        <fullName evidence="2">Malate dehydrogenase, mitochondrial</fullName>
        <ecNumber evidence="1">1.1.1.37</ecNumber>
    </recommendedName>
</protein>
<dbReference type="OrthoDB" id="755699at2759"/>
<evidence type="ECO:0000256" key="3">
    <source>
        <dbReference type="ARBA" id="ARBA00022532"/>
    </source>
</evidence>
<dbReference type="PANTHER" id="PTHR11540">
    <property type="entry name" value="MALATE AND LACTATE DEHYDROGENASE"/>
    <property type="match status" value="1"/>
</dbReference>
<evidence type="ECO:0000313" key="8">
    <source>
        <dbReference type="Proteomes" id="UP001153709"/>
    </source>
</evidence>
<dbReference type="SUPFAM" id="SSF51735">
    <property type="entry name" value="NAD(P)-binding Rossmann-fold domains"/>
    <property type="match status" value="1"/>
</dbReference>
<dbReference type="GO" id="GO:0006099">
    <property type="term" value="P:tricarboxylic acid cycle"/>
    <property type="evidence" value="ECO:0007669"/>
    <property type="project" value="UniProtKB-KW"/>
</dbReference>
<evidence type="ECO:0000313" key="7">
    <source>
        <dbReference type="EMBL" id="CAG9830381.1"/>
    </source>
</evidence>
<reference evidence="7" key="1">
    <citation type="submission" date="2022-01" db="EMBL/GenBank/DDBJ databases">
        <authorList>
            <person name="King R."/>
        </authorList>
    </citation>
    <scope>NUCLEOTIDE SEQUENCE</scope>
</reference>
<dbReference type="Proteomes" id="UP001153709">
    <property type="component" value="Chromosome 2"/>
</dbReference>
<name>A0A9N9SRS8_DIABA</name>
<evidence type="ECO:0000256" key="1">
    <source>
        <dbReference type="ARBA" id="ARBA00012995"/>
    </source>
</evidence>
<keyword evidence="5" id="KW-0520">NAD</keyword>
<evidence type="ECO:0000256" key="5">
    <source>
        <dbReference type="ARBA" id="ARBA00023027"/>
    </source>
</evidence>
<dbReference type="Gene3D" id="3.40.50.720">
    <property type="entry name" value="NAD(P)-binding Rossmann-like Domain"/>
    <property type="match status" value="1"/>
</dbReference>
<feature type="domain" description="Lactate/malate dehydrogenase N-terminal" evidence="6">
    <location>
        <begin position="25"/>
        <end position="113"/>
    </location>
</feature>
<evidence type="ECO:0000256" key="2">
    <source>
        <dbReference type="ARBA" id="ARBA00016075"/>
    </source>
</evidence>
<dbReference type="PANTHER" id="PTHR11540:SF16">
    <property type="entry name" value="MALATE DEHYDROGENASE, MITOCHONDRIAL"/>
    <property type="match status" value="1"/>
</dbReference>
<keyword evidence="4" id="KW-0560">Oxidoreductase</keyword>
<sequence length="127" mass="13942">MFFRVVRPTEVATRNFSTSEKNNFKVTVCGASGDIDQSLSLYLKINPLVSQLSLYDLGHTPGAAVDLSHIETAAKVKGFNGPECLKDALKNADVIIIPAGILRKSGMTRDDLLYHYQPCQLCCSYCL</sequence>
<evidence type="ECO:0000256" key="4">
    <source>
        <dbReference type="ARBA" id="ARBA00023002"/>
    </source>
</evidence>
<dbReference type="EC" id="1.1.1.37" evidence="1"/>
<dbReference type="InterPro" id="IPR036291">
    <property type="entry name" value="NAD(P)-bd_dom_sf"/>
</dbReference>
<gene>
    <name evidence="7" type="ORF">DIABBA_LOCUS4090</name>
</gene>
<dbReference type="AlphaFoldDB" id="A0A9N9SRS8"/>
<dbReference type="GO" id="GO:0005739">
    <property type="term" value="C:mitochondrion"/>
    <property type="evidence" value="ECO:0007669"/>
    <property type="project" value="TreeGrafter"/>
</dbReference>
<dbReference type="GO" id="GO:0030060">
    <property type="term" value="F:L-malate dehydrogenase (NAD+) activity"/>
    <property type="evidence" value="ECO:0007669"/>
    <property type="project" value="UniProtKB-EC"/>
</dbReference>
<evidence type="ECO:0000259" key="6">
    <source>
        <dbReference type="Pfam" id="PF00056"/>
    </source>
</evidence>
<keyword evidence="3" id="KW-0816">Tricarboxylic acid cycle</keyword>
<dbReference type="Pfam" id="PF00056">
    <property type="entry name" value="Ldh_1_N"/>
    <property type="match status" value="1"/>
</dbReference>
<proteinExistence type="predicted"/>
<dbReference type="InterPro" id="IPR001236">
    <property type="entry name" value="Lactate/malate_DH_N"/>
</dbReference>
<organism evidence="7 8">
    <name type="scientific">Diabrotica balteata</name>
    <name type="common">Banded cucumber beetle</name>
    <dbReference type="NCBI Taxonomy" id="107213"/>
    <lineage>
        <taxon>Eukaryota</taxon>
        <taxon>Metazoa</taxon>
        <taxon>Ecdysozoa</taxon>
        <taxon>Arthropoda</taxon>
        <taxon>Hexapoda</taxon>
        <taxon>Insecta</taxon>
        <taxon>Pterygota</taxon>
        <taxon>Neoptera</taxon>
        <taxon>Endopterygota</taxon>
        <taxon>Coleoptera</taxon>
        <taxon>Polyphaga</taxon>
        <taxon>Cucujiformia</taxon>
        <taxon>Chrysomeloidea</taxon>
        <taxon>Chrysomelidae</taxon>
        <taxon>Galerucinae</taxon>
        <taxon>Diabroticina</taxon>
        <taxon>Diabroticites</taxon>
        <taxon>Diabrotica</taxon>
    </lineage>
</organism>